<dbReference type="GO" id="GO:0009307">
    <property type="term" value="P:DNA restriction-modification system"/>
    <property type="evidence" value="ECO:0007669"/>
    <property type="project" value="InterPro"/>
</dbReference>
<dbReference type="InterPro" id="IPR012327">
    <property type="entry name" value="MeTrfase_D12"/>
</dbReference>
<comment type="caution">
    <text evidence="7">The sequence shown here is derived from an EMBL/GenBank/DDBJ whole genome shotgun (WGS) entry which is preliminary data.</text>
</comment>
<comment type="similarity">
    <text evidence="1">Belongs to the N(4)/N(6)-methyltransferase family.</text>
</comment>
<dbReference type="Proteomes" id="UP000245890">
    <property type="component" value="Unassembled WGS sequence"/>
</dbReference>
<evidence type="ECO:0000256" key="6">
    <source>
        <dbReference type="ARBA" id="ARBA00047942"/>
    </source>
</evidence>
<dbReference type="Gene3D" id="3.40.50.150">
    <property type="entry name" value="Vaccinia Virus protein VP39"/>
    <property type="match status" value="1"/>
</dbReference>
<keyword evidence="3 7" id="KW-0489">Methyltransferase</keyword>
<dbReference type="EMBL" id="QENQ01000001">
    <property type="protein sequence ID" value="PVX30221.1"/>
    <property type="molecule type" value="Genomic_DNA"/>
</dbReference>
<dbReference type="GO" id="GO:0032259">
    <property type="term" value="P:methylation"/>
    <property type="evidence" value="ECO:0007669"/>
    <property type="project" value="UniProtKB-KW"/>
</dbReference>
<dbReference type="RefSeq" id="WP_116469634.1">
    <property type="nucleotide sequence ID" value="NZ_QENQ01000001.1"/>
</dbReference>
<dbReference type="InterPro" id="IPR002052">
    <property type="entry name" value="DNA_methylase_N6_adenine_CS"/>
</dbReference>
<dbReference type="InterPro" id="IPR023095">
    <property type="entry name" value="Ade_MeTrfase_dom_2"/>
</dbReference>
<dbReference type="InterPro" id="IPR012263">
    <property type="entry name" value="M_m6A_EcoRV"/>
</dbReference>
<evidence type="ECO:0000256" key="4">
    <source>
        <dbReference type="ARBA" id="ARBA00022679"/>
    </source>
</evidence>
<dbReference type="SUPFAM" id="SSF53335">
    <property type="entry name" value="S-adenosyl-L-methionine-dependent methyltransferases"/>
    <property type="match status" value="1"/>
</dbReference>
<reference evidence="7 8" key="1">
    <citation type="submission" date="2018-05" db="EMBL/GenBank/DDBJ databases">
        <title>Description of Sphingomonas pokkalii sp nov, isolated from the rhizosphere of saline tolerant pokkali rice and its draft genome analysis.</title>
        <authorList>
            <person name="Menon R."/>
            <person name="Kumari S."/>
            <person name="Rameshkumar N."/>
        </authorList>
    </citation>
    <scope>NUCLEOTIDE SEQUENCE [LARGE SCALE GENOMIC DNA]</scope>
    <source>
        <strain evidence="7 8">L3B27</strain>
    </source>
</reference>
<name>A0A2U0SG02_9SPHN</name>
<evidence type="ECO:0000256" key="3">
    <source>
        <dbReference type="ARBA" id="ARBA00022603"/>
    </source>
</evidence>
<keyword evidence="8" id="KW-1185">Reference proteome</keyword>
<dbReference type="PIRSF" id="PIRSF000398">
    <property type="entry name" value="M_m6A_EcoRV"/>
    <property type="match status" value="1"/>
</dbReference>
<dbReference type="PANTHER" id="PTHR30481:SF3">
    <property type="entry name" value="DNA ADENINE METHYLASE"/>
    <property type="match status" value="1"/>
</dbReference>
<dbReference type="GO" id="GO:0006298">
    <property type="term" value="P:mismatch repair"/>
    <property type="evidence" value="ECO:0007669"/>
    <property type="project" value="TreeGrafter"/>
</dbReference>
<evidence type="ECO:0000256" key="5">
    <source>
        <dbReference type="ARBA" id="ARBA00022691"/>
    </source>
</evidence>
<dbReference type="PRINTS" id="PR00505">
    <property type="entry name" value="D12N6MTFRASE"/>
</dbReference>
<dbReference type="AlphaFoldDB" id="A0A2U0SG02"/>
<dbReference type="Pfam" id="PF02086">
    <property type="entry name" value="MethyltransfD12"/>
    <property type="match status" value="1"/>
</dbReference>
<evidence type="ECO:0000256" key="1">
    <source>
        <dbReference type="ARBA" id="ARBA00006594"/>
    </source>
</evidence>
<dbReference type="InterPro" id="IPR029063">
    <property type="entry name" value="SAM-dependent_MTases_sf"/>
</dbReference>
<keyword evidence="5" id="KW-0949">S-adenosyl-L-methionine</keyword>
<accession>A0A2U0SG02</accession>
<comment type="catalytic activity">
    <reaction evidence="6">
        <text>a 2'-deoxyadenosine in DNA + S-adenosyl-L-methionine = an N(6)-methyl-2'-deoxyadenosine in DNA + S-adenosyl-L-homocysteine + H(+)</text>
        <dbReference type="Rhea" id="RHEA:15197"/>
        <dbReference type="Rhea" id="RHEA-COMP:12418"/>
        <dbReference type="Rhea" id="RHEA-COMP:12419"/>
        <dbReference type="ChEBI" id="CHEBI:15378"/>
        <dbReference type="ChEBI" id="CHEBI:57856"/>
        <dbReference type="ChEBI" id="CHEBI:59789"/>
        <dbReference type="ChEBI" id="CHEBI:90615"/>
        <dbReference type="ChEBI" id="CHEBI:90616"/>
        <dbReference type="EC" id="2.1.1.72"/>
    </reaction>
</comment>
<dbReference type="EC" id="2.1.1.72" evidence="2"/>
<dbReference type="GO" id="GO:0009007">
    <property type="term" value="F:site-specific DNA-methyltransferase (adenine-specific) activity"/>
    <property type="evidence" value="ECO:0007669"/>
    <property type="project" value="UniProtKB-EC"/>
</dbReference>
<protein>
    <recommendedName>
        <fullName evidence="2">site-specific DNA-methyltransferase (adenine-specific)</fullName>
        <ecNumber evidence="2">2.1.1.72</ecNumber>
    </recommendedName>
</protein>
<proteinExistence type="inferred from homology"/>
<gene>
    <name evidence="7" type="ORF">DD559_13500</name>
</gene>
<evidence type="ECO:0000256" key="2">
    <source>
        <dbReference type="ARBA" id="ARBA00011900"/>
    </source>
</evidence>
<dbReference type="PANTHER" id="PTHR30481">
    <property type="entry name" value="DNA ADENINE METHYLASE"/>
    <property type="match status" value="1"/>
</dbReference>
<sequence>MQLTPLPIQPIPYQGSKRSLAPRICSLFPRAVDTLYEPFAGSAAITLYAATHNLADRFVIGDIYVPLIDLWDLIINDPGMLSGSYAEVWKAQFDIGIEHYNIVRAEFNESKDPVLLLYLVARCVKNAVRFNRAGNFTQSVDKRRTGMRPDRVTRTVHAVSRLLKGRVTLFRGDFHDCCADAKASDLIYMDPPYQGTTYGRDKRYASGLDRAALIDGLHDFDTRNVPYVLSYDGQHGEKTYGDPLPSSVMADHLSVYAGRSSQATLSGRDDNTIESVYVSRSLKAADVNIFYARPVQDLLFV</sequence>
<dbReference type="GO" id="GO:1904047">
    <property type="term" value="F:S-adenosyl-L-methionine binding"/>
    <property type="evidence" value="ECO:0007669"/>
    <property type="project" value="TreeGrafter"/>
</dbReference>
<dbReference type="GO" id="GO:0043565">
    <property type="term" value="F:sequence-specific DNA binding"/>
    <property type="evidence" value="ECO:0007669"/>
    <property type="project" value="TreeGrafter"/>
</dbReference>
<keyword evidence="4 7" id="KW-0808">Transferase</keyword>
<evidence type="ECO:0000313" key="8">
    <source>
        <dbReference type="Proteomes" id="UP000245890"/>
    </source>
</evidence>
<dbReference type="OrthoDB" id="9805629at2"/>
<organism evidence="7 8">
    <name type="scientific">Sphingomonas pokkalii</name>
    <dbReference type="NCBI Taxonomy" id="2175090"/>
    <lineage>
        <taxon>Bacteria</taxon>
        <taxon>Pseudomonadati</taxon>
        <taxon>Pseudomonadota</taxon>
        <taxon>Alphaproteobacteria</taxon>
        <taxon>Sphingomonadales</taxon>
        <taxon>Sphingomonadaceae</taxon>
        <taxon>Sphingomonas</taxon>
    </lineage>
</organism>
<evidence type="ECO:0000313" key="7">
    <source>
        <dbReference type="EMBL" id="PVX30221.1"/>
    </source>
</evidence>
<dbReference type="Gene3D" id="1.10.1020.10">
    <property type="entry name" value="Adenine-specific Methyltransferase, Domain 2"/>
    <property type="match status" value="1"/>
</dbReference>
<dbReference type="PROSITE" id="PS00092">
    <property type="entry name" value="N6_MTASE"/>
    <property type="match status" value="1"/>
</dbReference>